<dbReference type="CDD" id="cd07480">
    <property type="entry name" value="Peptidases_S8_12"/>
    <property type="match status" value="1"/>
</dbReference>
<sequence length="409" mass="41971">MAQYILLRDENASALSHLRGGTFSGPTAGISGNEGMFRAPPSPVIETVDLSAGDMRDAARDPSILSMARSMPTRLIEPEPMENVSDADAVPAWGITSVGADTSPFDGSGVRVAVLDTGIDAAHPAFAGVTLTQKDFSGSGDQDANGHGTHCAGTIFGRDVDGTRIGVAPGVTDALIGKVLDDNGSGSSEMLFNAMRWVSGQEKPARVISMSLGFDFPGFAERLVQQNNLPVLLATSVALEGYRMNLRMFDALMSMIRRQADFNGGTVVVAAAGNESRRQISPDFEVSVSVPAAAEGVVSVGALGQSGSGLTVAPFSNTNPVVSAPGVGIVSARSGGGLRSLNGTSMATPHVAGITALWWQALAQSGVPLTARAVDSRLLATAVTSGFAPGTDLMDRGQGLVQAPSAAMN</sequence>
<reference evidence="8 9" key="1">
    <citation type="submission" date="2017-04" db="EMBL/GenBank/DDBJ databases">
        <authorList>
            <person name="Afonso C.L."/>
            <person name="Miller P.J."/>
            <person name="Scott M.A."/>
            <person name="Spackman E."/>
            <person name="Goraichik I."/>
            <person name="Dimitrov K.M."/>
            <person name="Suarez D.L."/>
            <person name="Swayne D.E."/>
        </authorList>
    </citation>
    <scope>NUCLEOTIDE SEQUENCE [LARGE SCALE GENOMIC DNA]</scope>
    <source>
        <strain evidence="8 9">CGMCC 1.12644</strain>
    </source>
</reference>
<dbReference type="PROSITE" id="PS00136">
    <property type="entry name" value="SUBTILASE_ASP"/>
    <property type="match status" value="1"/>
</dbReference>
<dbReference type="EMBL" id="FWYD01000002">
    <property type="protein sequence ID" value="SMC54004.1"/>
    <property type="molecule type" value="Genomic_DNA"/>
</dbReference>
<evidence type="ECO:0000259" key="7">
    <source>
        <dbReference type="Pfam" id="PF00082"/>
    </source>
</evidence>
<feature type="domain" description="Peptidase S8/S53" evidence="7">
    <location>
        <begin position="107"/>
        <end position="390"/>
    </location>
</feature>
<dbReference type="RefSeq" id="WP_084350651.1">
    <property type="nucleotide sequence ID" value="NZ_FWYD01000002.1"/>
</dbReference>
<evidence type="ECO:0000256" key="3">
    <source>
        <dbReference type="ARBA" id="ARBA00022801"/>
    </source>
</evidence>
<dbReference type="Pfam" id="PF00082">
    <property type="entry name" value="Peptidase_S8"/>
    <property type="match status" value="1"/>
</dbReference>
<keyword evidence="3 5" id="KW-0378">Hydrolase</keyword>
<evidence type="ECO:0000256" key="4">
    <source>
        <dbReference type="ARBA" id="ARBA00022825"/>
    </source>
</evidence>
<dbReference type="PROSITE" id="PS51892">
    <property type="entry name" value="SUBTILASE"/>
    <property type="match status" value="1"/>
</dbReference>
<accession>A0A1W2A041</accession>
<dbReference type="PROSITE" id="PS00138">
    <property type="entry name" value="SUBTILASE_SER"/>
    <property type="match status" value="1"/>
</dbReference>
<dbReference type="GO" id="GO:0006508">
    <property type="term" value="P:proteolysis"/>
    <property type="evidence" value="ECO:0007669"/>
    <property type="project" value="UniProtKB-KW"/>
</dbReference>
<feature type="active site" description="Charge relay system" evidence="5">
    <location>
        <position position="345"/>
    </location>
</feature>
<evidence type="ECO:0000313" key="9">
    <source>
        <dbReference type="Proteomes" id="UP000192330"/>
    </source>
</evidence>
<keyword evidence="2 5" id="KW-0645">Protease</keyword>
<dbReference type="PRINTS" id="PR00723">
    <property type="entry name" value="SUBTILISIN"/>
</dbReference>
<dbReference type="Proteomes" id="UP000192330">
    <property type="component" value="Unassembled WGS sequence"/>
</dbReference>
<dbReference type="InterPro" id="IPR000209">
    <property type="entry name" value="Peptidase_S8/S53_dom"/>
</dbReference>
<dbReference type="InterPro" id="IPR036852">
    <property type="entry name" value="Peptidase_S8/S53_dom_sf"/>
</dbReference>
<evidence type="ECO:0000313" key="8">
    <source>
        <dbReference type="EMBL" id="SMC54004.1"/>
    </source>
</evidence>
<organism evidence="8 9">
    <name type="scientific">Primorskyibacter flagellatus</name>
    <dbReference type="NCBI Taxonomy" id="1387277"/>
    <lineage>
        <taxon>Bacteria</taxon>
        <taxon>Pseudomonadati</taxon>
        <taxon>Pseudomonadota</taxon>
        <taxon>Alphaproteobacteria</taxon>
        <taxon>Rhodobacterales</taxon>
        <taxon>Roseobacteraceae</taxon>
        <taxon>Primorskyibacter</taxon>
    </lineage>
</organism>
<dbReference type="SUPFAM" id="SSF52743">
    <property type="entry name" value="Subtilisin-like"/>
    <property type="match status" value="1"/>
</dbReference>
<dbReference type="AlphaFoldDB" id="A0A1W2A041"/>
<dbReference type="OrthoDB" id="9816306at2"/>
<evidence type="ECO:0000256" key="5">
    <source>
        <dbReference type="PROSITE-ProRule" id="PRU01240"/>
    </source>
</evidence>
<comment type="similarity">
    <text evidence="1 5 6">Belongs to the peptidase S8 family.</text>
</comment>
<proteinExistence type="inferred from homology"/>
<dbReference type="GO" id="GO:0004252">
    <property type="term" value="F:serine-type endopeptidase activity"/>
    <property type="evidence" value="ECO:0007669"/>
    <property type="project" value="UniProtKB-UniRule"/>
</dbReference>
<dbReference type="PANTHER" id="PTHR43399">
    <property type="entry name" value="SUBTILISIN-RELATED"/>
    <property type="match status" value="1"/>
</dbReference>
<feature type="active site" description="Charge relay system" evidence="5">
    <location>
        <position position="147"/>
    </location>
</feature>
<dbReference type="Gene3D" id="3.40.50.200">
    <property type="entry name" value="Peptidase S8/S53 domain"/>
    <property type="match status" value="1"/>
</dbReference>
<keyword evidence="4 5" id="KW-0720">Serine protease</keyword>
<keyword evidence="9" id="KW-1185">Reference proteome</keyword>
<gene>
    <name evidence="8" type="ORF">SAMN06295998_102294</name>
</gene>
<evidence type="ECO:0000256" key="2">
    <source>
        <dbReference type="ARBA" id="ARBA00022670"/>
    </source>
</evidence>
<evidence type="ECO:0000256" key="6">
    <source>
        <dbReference type="RuleBase" id="RU003355"/>
    </source>
</evidence>
<evidence type="ECO:0000256" key="1">
    <source>
        <dbReference type="ARBA" id="ARBA00011073"/>
    </source>
</evidence>
<dbReference type="InterPro" id="IPR023827">
    <property type="entry name" value="Peptidase_S8_Asp-AS"/>
</dbReference>
<dbReference type="PANTHER" id="PTHR43399:SF4">
    <property type="entry name" value="CELL WALL-ASSOCIATED PROTEASE"/>
    <property type="match status" value="1"/>
</dbReference>
<protein>
    <submittedName>
        <fullName evidence="8">Subtilase family protein</fullName>
    </submittedName>
</protein>
<dbReference type="InterPro" id="IPR023828">
    <property type="entry name" value="Peptidase_S8_Ser-AS"/>
</dbReference>
<dbReference type="InterPro" id="IPR015500">
    <property type="entry name" value="Peptidase_S8_subtilisin-rel"/>
</dbReference>
<feature type="active site" description="Charge relay system" evidence="5">
    <location>
        <position position="116"/>
    </location>
</feature>
<dbReference type="InterPro" id="IPR051048">
    <property type="entry name" value="Peptidase_S8/S53_subtilisin"/>
</dbReference>
<name>A0A1W2A041_9RHOB</name>
<dbReference type="STRING" id="1387277.SAMN06295998_102294"/>